<dbReference type="GO" id="GO:0005524">
    <property type="term" value="F:ATP binding"/>
    <property type="evidence" value="ECO:0007669"/>
    <property type="project" value="UniProtKB-KW"/>
</dbReference>
<dbReference type="SMART" id="SM00421">
    <property type="entry name" value="HTH_LUXR"/>
    <property type="match status" value="1"/>
</dbReference>
<dbReference type="PANTHER" id="PTHR16305:SF35">
    <property type="entry name" value="TRANSCRIPTIONAL ACTIVATOR DOMAIN"/>
    <property type="match status" value="1"/>
</dbReference>
<evidence type="ECO:0000259" key="3">
    <source>
        <dbReference type="PROSITE" id="PS50043"/>
    </source>
</evidence>
<dbReference type="PRINTS" id="PR00038">
    <property type="entry name" value="HTHLUXR"/>
</dbReference>
<evidence type="ECO:0000313" key="5">
    <source>
        <dbReference type="Proteomes" id="UP000256913"/>
    </source>
</evidence>
<dbReference type="InterPro" id="IPR041664">
    <property type="entry name" value="AAA_16"/>
</dbReference>
<dbReference type="GO" id="GO:0003677">
    <property type="term" value="F:DNA binding"/>
    <property type="evidence" value="ECO:0007669"/>
    <property type="project" value="InterPro"/>
</dbReference>
<dbReference type="PANTHER" id="PTHR16305">
    <property type="entry name" value="TESTICULAR SOLUBLE ADENYLYL CYCLASE"/>
    <property type="match status" value="1"/>
</dbReference>
<dbReference type="GO" id="GO:0004016">
    <property type="term" value="F:adenylate cyclase activity"/>
    <property type="evidence" value="ECO:0007669"/>
    <property type="project" value="TreeGrafter"/>
</dbReference>
<gene>
    <name evidence="4" type="ORF">DFJ67_3621</name>
</gene>
<dbReference type="CDD" id="cd06170">
    <property type="entry name" value="LuxR_C_like"/>
    <property type="match status" value="1"/>
</dbReference>
<sequence length="905" mass="95512">MTGHGDRLKVVLVGRAAELAEIDRLLAAARSGRSAALLLQGEAGSGKTTLLGRAATAARAQDLPVLRCAGVESEAELPFAGLHMLLRGTLDRLDSLPAPQEAALRAAFGLAEAPGVDRFLAGLATLTLLSEAAPLVCLVDDLQWLDAASVEAVLFAARRLDAEGVVLLLAARNDAPATGLPTRQLHRLSAADGAALLDAYAPDLPTATRDRLLTEADGNPLALIELARAAGTPDGHGGNGGGRVVASFGAQVDRLPDATRRLLLVTAADDTGEPRVVFGAAERLGAGVADLAPAEAADLVRLADGTVAFRHPLIRTAVYGRAATVDRLAAHRALAGALTAPEERDRRAWHLAAAATGFDPDAAVALDEAANRAGLRGGYAASAAAHERAARLTADPTERARRLAAAATRARDAGQLDRAAALAAEVADLPTDPATAAMTAWVRAKVEFEQGTPARASTMVTDGAALIHGSDPDRAAQMLIETMRMAYFADRPPDLTRPVELIRTLRLPPDDPLRPLMSASATLGELLAGRTAAPLGPAVRAVQAELISPAIAGTRAHVAFLHLFVGADEEAYELSGRLLAEGRDRGLIGGLPHLLLNHAMAALALGRLREGERSGLEGVRIAEETGQEHSAGNLRTLVSRIYALTGDEERCTEWAGAALRQGGERHQANAALAALALATMDVAAGRYPAALERFEAVPERLRTHLGFAYLAPPDWIEAAVRAGAPERAAPILDRYARWVGHQAGPMVAALLERSRALLADDAEPGYQRALALLRDANRPLALARTQLLYGEWLRRVRRRAEARDPLRAALRVFDESGARPFAERARAELRATGETLPAAADRASLLTRLTPQELQVARLAASGLSNRDIGAQLFLSPRTVGYHLYKIFPKLGIADRHQLTGIDLS</sequence>
<dbReference type="SUPFAM" id="SSF46894">
    <property type="entry name" value="C-terminal effector domain of the bipartite response regulators"/>
    <property type="match status" value="1"/>
</dbReference>
<dbReference type="InterPro" id="IPR036388">
    <property type="entry name" value="WH-like_DNA-bd_sf"/>
</dbReference>
<comment type="caution">
    <text evidence="4">The sequence shown here is derived from an EMBL/GenBank/DDBJ whole genome shotgun (WGS) entry which is preliminary data.</text>
</comment>
<reference evidence="4 5" key="1">
    <citation type="submission" date="2018-08" db="EMBL/GenBank/DDBJ databases">
        <title>Sequencing the genomes of 1000 actinobacteria strains.</title>
        <authorList>
            <person name="Klenk H.-P."/>
        </authorList>
    </citation>
    <scope>NUCLEOTIDE SEQUENCE [LARGE SCALE GENOMIC DNA]</scope>
    <source>
        <strain evidence="4 5">DSM 44099</strain>
    </source>
</reference>
<dbReference type="Proteomes" id="UP000256913">
    <property type="component" value="Unassembled WGS sequence"/>
</dbReference>
<protein>
    <submittedName>
        <fullName evidence="4">Regulatory LuxR family protein</fullName>
    </submittedName>
</protein>
<dbReference type="PROSITE" id="PS50043">
    <property type="entry name" value="HTH_LUXR_2"/>
    <property type="match status" value="1"/>
</dbReference>
<keyword evidence="1" id="KW-0547">Nucleotide-binding</keyword>
<keyword evidence="2" id="KW-0067">ATP-binding</keyword>
<name>A0A3D9ZK84_9ACTN</name>
<dbReference type="InterPro" id="IPR027417">
    <property type="entry name" value="P-loop_NTPase"/>
</dbReference>
<dbReference type="GO" id="GO:0006355">
    <property type="term" value="P:regulation of DNA-templated transcription"/>
    <property type="evidence" value="ECO:0007669"/>
    <property type="project" value="InterPro"/>
</dbReference>
<evidence type="ECO:0000256" key="1">
    <source>
        <dbReference type="ARBA" id="ARBA00022741"/>
    </source>
</evidence>
<dbReference type="InterPro" id="IPR000792">
    <property type="entry name" value="Tscrpt_reg_LuxR_C"/>
</dbReference>
<dbReference type="Pfam" id="PF00196">
    <property type="entry name" value="GerE"/>
    <property type="match status" value="1"/>
</dbReference>
<dbReference type="AlphaFoldDB" id="A0A3D9ZK84"/>
<keyword evidence="5" id="KW-1185">Reference proteome</keyword>
<organism evidence="4 5">
    <name type="scientific">Asanoa ferruginea</name>
    <dbReference type="NCBI Taxonomy" id="53367"/>
    <lineage>
        <taxon>Bacteria</taxon>
        <taxon>Bacillati</taxon>
        <taxon>Actinomycetota</taxon>
        <taxon>Actinomycetes</taxon>
        <taxon>Micromonosporales</taxon>
        <taxon>Micromonosporaceae</taxon>
        <taxon>Asanoa</taxon>
    </lineage>
</organism>
<dbReference type="Pfam" id="PF13191">
    <property type="entry name" value="AAA_16"/>
    <property type="match status" value="1"/>
</dbReference>
<dbReference type="Gene3D" id="1.10.10.10">
    <property type="entry name" value="Winged helix-like DNA-binding domain superfamily/Winged helix DNA-binding domain"/>
    <property type="match status" value="1"/>
</dbReference>
<dbReference type="InterPro" id="IPR016032">
    <property type="entry name" value="Sig_transdc_resp-reg_C-effctor"/>
</dbReference>
<feature type="domain" description="HTH luxR-type" evidence="3">
    <location>
        <begin position="842"/>
        <end position="905"/>
    </location>
</feature>
<evidence type="ECO:0000313" key="4">
    <source>
        <dbReference type="EMBL" id="REF97617.1"/>
    </source>
</evidence>
<dbReference type="EMBL" id="QUMQ01000001">
    <property type="protein sequence ID" value="REF97617.1"/>
    <property type="molecule type" value="Genomic_DNA"/>
</dbReference>
<dbReference type="SUPFAM" id="SSF52540">
    <property type="entry name" value="P-loop containing nucleoside triphosphate hydrolases"/>
    <property type="match status" value="1"/>
</dbReference>
<accession>A0A3D9ZK84</accession>
<dbReference type="GO" id="GO:0005737">
    <property type="term" value="C:cytoplasm"/>
    <property type="evidence" value="ECO:0007669"/>
    <property type="project" value="TreeGrafter"/>
</dbReference>
<proteinExistence type="predicted"/>
<evidence type="ECO:0000256" key="2">
    <source>
        <dbReference type="ARBA" id="ARBA00022840"/>
    </source>
</evidence>